<dbReference type="EMBL" id="ML179949">
    <property type="protein sequence ID" value="THU80018.1"/>
    <property type="molecule type" value="Genomic_DNA"/>
</dbReference>
<keyword evidence="4" id="KW-1185">Reference proteome</keyword>
<evidence type="ECO:0000313" key="4">
    <source>
        <dbReference type="Proteomes" id="UP000297245"/>
    </source>
</evidence>
<evidence type="ECO:0000313" key="3">
    <source>
        <dbReference type="EMBL" id="THU80018.1"/>
    </source>
</evidence>
<dbReference type="InterPro" id="IPR045339">
    <property type="entry name" value="DUF6534"/>
</dbReference>
<feature type="transmembrane region" description="Helical" evidence="1">
    <location>
        <begin position="234"/>
        <end position="255"/>
    </location>
</feature>
<feature type="transmembrane region" description="Helical" evidence="1">
    <location>
        <begin position="90"/>
        <end position="113"/>
    </location>
</feature>
<dbReference type="AlphaFoldDB" id="A0A4S8KWT4"/>
<name>A0A4S8KWT4_DENBC</name>
<organism evidence="3 4">
    <name type="scientific">Dendrothele bispora (strain CBS 962.96)</name>
    <dbReference type="NCBI Taxonomy" id="1314807"/>
    <lineage>
        <taxon>Eukaryota</taxon>
        <taxon>Fungi</taxon>
        <taxon>Dikarya</taxon>
        <taxon>Basidiomycota</taxon>
        <taxon>Agaricomycotina</taxon>
        <taxon>Agaricomycetes</taxon>
        <taxon>Agaricomycetidae</taxon>
        <taxon>Agaricales</taxon>
        <taxon>Agaricales incertae sedis</taxon>
        <taxon>Dendrothele</taxon>
    </lineage>
</organism>
<evidence type="ECO:0000256" key="1">
    <source>
        <dbReference type="SAM" id="Phobius"/>
    </source>
</evidence>
<feature type="transmembrane region" description="Helical" evidence="1">
    <location>
        <begin position="15"/>
        <end position="37"/>
    </location>
</feature>
<keyword evidence="1" id="KW-0812">Transmembrane</keyword>
<dbReference type="OrthoDB" id="3262409at2759"/>
<feature type="transmembrane region" description="Helical" evidence="1">
    <location>
        <begin position="49"/>
        <end position="70"/>
    </location>
</feature>
<dbReference type="Proteomes" id="UP000297245">
    <property type="component" value="Unassembled WGS sequence"/>
</dbReference>
<protein>
    <recommendedName>
        <fullName evidence="2">DUF6534 domain-containing protein</fullName>
    </recommendedName>
</protein>
<feature type="transmembrane region" description="Helical" evidence="1">
    <location>
        <begin position="207"/>
        <end position="228"/>
    </location>
</feature>
<dbReference type="PANTHER" id="PTHR40465">
    <property type="entry name" value="CHROMOSOME 1, WHOLE GENOME SHOTGUN SEQUENCE"/>
    <property type="match status" value="1"/>
</dbReference>
<gene>
    <name evidence="3" type="ORF">K435DRAFT_874830</name>
</gene>
<reference evidence="3 4" key="1">
    <citation type="journal article" date="2019" name="Nat. Ecol. Evol.">
        <title>Megaphylogeny resolves global patterns of mushroom evolution.</title>
        <authorList>
            <person name="Varga T."/>
            <person name="Krizsan K."/>
            <person name="Foldi C."/>
            <person name="Dima B."/>
            <person name="Sanchez-Garcia M."/>
            <person name="Sanchez-Ramirez S."/>
            <person name="Szollosi G.J."/>
            <person name="Szarkandi J.G."/>
            <person name="Papp V."/>
            <person name="Albert L."/>
            <person name="Andreopoulos W."/>
            <person name="Angelini C."/>
            <person name="Antonin V."/>
            <person name="Barry K.W."/>
            <person name="Bougher N.L."/>
            <person name="Buchanan P."/>
            <person name="Buyck B."/>
            <person name="Bense V."/>
            <person name="Catcheside P."/>
            <person name="Chovatia M."/>
            <person name="Cooper J."/>
            <person name="Damon W."/>
            <person name="Desjardin D."/>
            <person name="Finy P."/>
            <person name="Geml J."/>
            <person name="Haridas S."/>
            <person name="Hughes K."/>
            <person name="Justo A."/>
            <person name="Karasinski D."/>
            <person name="Kautmanova I."/>
            <person name="Kiss B."/>
            <person name="Kocsube S."/>
            <person name="Kotiranta H."/>
            <person name="LaButti K.M."/>
            <person name="Lechner B.E."/>
            <person name="Liimatainen K."/>
            <person name="Lipzen A."/>
            <person name="Lukacs Z."/>
            <person name="Mihaltcheva S."/>
            <person name="Morgado L.N."/>
            <person name="Niskanen T."/>
            <person name="Noordeloos M.E."/>
            <person name="Ohm R.A."/>
            <person name="Ortiz-Santana B."/>
            <person name="Ovrebo C."/>
            <person name="Racz N."/>
            <person name="Riley R."/>
            <person name="Savchenko A."/>
            <person name="Shiryaev A."/>
            <person name="Soop K."/>
            <person name="Spirin V."/>
            <person name="Szebenyi C."/>
            <person name="Tomsovsky M."/>
            <person name="Tulloss R.E."/>
            <person name="Uehling J."/>
            <person name="Grigoriev I.V."/>
            <person name="Vagvolgyi C."/>
            <person name="Papp T."/>
            <person name="Martin F.M."/>
            <person name="Miettinen O."/>
            <person name="Hibbett D.S."/>
            <person name="Nagy L.G."/>
        </authorList>
    </citation>
    <scope>NUCLEOTIDE SEQUENCE [LARGE SCALE GENOMIC DNA]</scope>
    <source>
        <strain evidence="3 4">CBS 962.96</strain>
    </source>
</reference>
<evidence type="ECO:0000259" key="2">
    <source>
        <dbReference type="Pfam" id="PF20152"/>
    </source>
</evidence>
<sequence length="330" mass="35996">MSAIPPQQIQFTGPIYVGTILNWMLLGSLVVQLYNYYLTCSKDRAVIKFTVALLFACDLAQTALATDFSWKTLVRSWGDPSILMLPPKTALSLTVVNPIISGIVQMFFAWQVIVPVKKRLPVTDLMHITGVAWTQALSALIATVRFFAGGGEMQMLPALKPGFTLWLVGNFVADIIIALCMVYLLMAAKTKSFSKNTESMLSKLVRNAIHTGAVTAIVATINLALFVTSSNSDAYYNAPAFLLGKLYSNVLLANLNARAQHKQMGLGGHYSESDRAAPIEGHAPAYDLSQFRTTNVTRTRQDIEAGIVINTETIIDHDDASSSSKKDSTL</sequence>
<dbReference type="Pfam" id="PF20152">
    <property type="entry name" value="DUF6534"/>
    <property type="match status" value="1"/>
</dbReference>
<keyword evidence="1" id="KW-0472">Membrane</keyword>
<accession>A0A4S8KWT4</accession>
<proteinExistence type="predicted"/>
<dbReference type="PANTHER" id="PTHR40465:SF1">
    <property type="entry name" value="DUF6534 DOMAIN-CONTAINING PROTEIN"/>
    <property type="match status" value="1"/>
</dbReference>
<feature type="transmembrane region" description="Helical" evidence="1">
    <location>
        <begin position="125"/>
        <end position="148"/>
    </location>
</feature>
<feature type="domain" description="DUF6534" evidence="2">
    <location>
        <begin position="171"/>
        <end position="259"/>
    </location>
</feature>
<keyword evidence="1" id="KW-1133">Transmembrane helix</keyword>
<feature type="transmembrane region" description="Helical" evidence="1">
    <location>
        <begin position="163"/>
        <end position="186"/>
    </location>
</feature>